<evidence type="ECO:0000256" key="1">
    <source>
        <dbReference type="SAM" id="SignalP"/>
    </source>
</evidence>
<organism evidence="2 3">
    <name type="scientific">Pedobacter suwonensis</name>
    <dbReference type="NCBI Taxonomy" id="332999"/>
    <lineage>
        <taxon>Bacteria</taxon>
        <taxon>Pseudomonadati</taxon>
        <taxon>Bacteroidota</taxon>
        <taxon>Sphingobacteriia</taxon>
        <taxon>Sphingobacteriales</taxon>
        <taxon>Sphingobacteriaceae</taxon>
        <taxon>Pedobacter</taxon>
    </lineage>
</organism>
<gene>
    <name evidence="2" type="ORF">SAMN04488511_101477</name>
</gene>
<accession>A0A1I0SJ87</accession>
<keyword evidence="3" id="KW-1185">Reference proteome</keyword>
<proteinExistence type="predicted"/>
<protein>
    <recommendedName>
        <fullName evidence="4">Outer membrane lipoprotein-sorting protein</fullName>
    </recommendedName>
</protein>
<feature type="signal peptide" evidence="1">
    <location>
        <begin position="1"/>
        <end position="22"/>
    </location>
</feature>
<reference evidence="3" key="1">
    <citation type="submission" date="2016-10" db="EMBL/GenBank/DDBJ databases">
        <authorList>
            <person name="Varghese N."/>
            <person name="Submissions S."/>
        </authorList>
    </citation>
    <scope>NUCLEOTIDE SEQUENCE [LARGE SCALE GENOMIC DNA]</scope>
    <source>
        <strain evidence="3">DSM 18130</strain>
    </source>
</reference>
<dbReference type="Gene3D" id="2.50.20.10">
    <property type="entry name" value="Lipoprotein localisation LolA/LolB/LppX"/>
    <property type="match status" value="1"/>
</dbReference>
<dbReference type="STRING" id="332999.SAMN04488511_101477"/>
<dbReference type="Proteomes" id="UP000198836">
    <property type="component" value="Unassembled WGS sequence"/>
</dbReference>
<dbReference type="EMBL" id="FOJM01000001">
    <property type="protein sequence ID" value="SFA39585.1"/>
    <property type="molecule type" value="Genomic_DNA"/>
</dbReference>
<dbReference type="AlphaFoldDB" id="A0A1I0SJ87"/>
<evidence type="ECO:0008006" key="4">
    <source>
        <dbReference type="Google" id="ProtNLM"/>
    </source>
</evidence>
<dbReference type="RefSeq" id="WP_090979824.1">
    <property type="nucleotide sequence ID" value="NZ_FOJM01000001.1"/>
</dbReference>
<sequence length="238" mass="27231">MKFPKTISILLLFTIFGTTLPAQEVAKPDPIAIVKNCIAAMGGESFLRSITTLYSNMKTEMEGRAVNYITKELLPNKGSFKIVYKGRTVFQNWFDGKTAFETVNGEVKKADLAEFKDKFDRKNIFNELDWIMPELWTLEFLGEEKVGEKDCYKIRAKRKSGLVQLLYFDKESKLLLRDDKVEDINKNSFATTLYMAYKKYSGLTFASEMKIGDKDSSQILTVVELKINSDVSEADFRP</sequence>
<keyword evidence="1" id="KW-0732">Signal</keyword>
<feature type="chain" id="PRO_5011635026" description="Outer membrane lipoprotein-sorting protein" evidence="1">
    <location>
        <begin position="23"/>
        <end position="238"/>
    </location>
</feature>
<dbReference type="OrthoDB" id="763186at2"/>
<evidence type="ECO:0000313" key="2">
    <source>
        <dbReference type="EMBL" id="SFA39585.1"/>
    </source>
</evidence>
<evidence type="ECO:0000313" key="3">
    <source>
        <dbReference type="Proteomes" id="UP000198836"/>
    </source>
</evidence>
<name>A0A1I0SJ87_9SPHI</name>